<dbReference type="AlphaFoldDB" id="A0A225DX74"/>
<sequence length="61" mass="6371">MPSPVDDELAKLMAAVGWSANPFWRWWARLEILGGLAAAGAGLLLGMTLAAHPPADAGLLM</sequence>
<evidence type="ECO:0000313" key="2">
    <source>
        <dbReference type="EMBL" id="OWK40925.1"/>
    </source>
</evidence>
<keyword evidence="1" id="KW-0472">Membrane</keyword>
<gene>
    <name evidence="2" type="ORF">FRUB_04817</name>
</gene>
<proteinExistence type="predicted"/>
<comment type="caution">
    <text evidence="2">The sequence shown here is derived from an EMBL/GenBank/DDBJ whole genome shotgun (WGS) entry which is preliminary data.</text>
</comment>
<dbReference type="Proteomes" id="UP000214646">
    <property type="component" value="Unassembled WGS sequence"/>
</dbReference>
<reference evidence="3" key="1">
    <citation type="submission" date="2017-06" db="EMBL/GenBank/DDBJ databases">
        <title>Genome analysis of Fimbriiglobus ruber SP5, the first member of the order Planctomycetales with confirmed chitinolytic capability.</title>
        <authorList>
            <person name="Ravin N.V."/>
            <person name="Rakitin A.L."/>
            <person name="Ivanova A.A."/>
            <person name="Beletsky A.V."/>
            <person name="Kulichevskaya I.S."/>
            <person name="Mardanov A.V."/>
            <person name="Dedysh S.N."/>
        </authorList>
    </citation>
    <scope>NUCLEOTIDE SEQUENCE [LARGE SCALE GENOMIC DNA]</scope>
    <source>
        <strain evidence="3">SP5</strain>
    </source>
</reference>
<protein>
    <submittedName>
        <fullName evidence="2">Uncharacterized protein</fullName>
    </submittedName>
</protein>
<keyword evidence="1" id="KW-0812">Transmembrane</keyword>
<organism evidence="2 3">
    <name type="scientific">Fimbriiglobus ruber</name>
    <dbReference type="NCBI Taxonomy" id="1908690"/>
    <lineage>
        <taxon>Bacteria</taxon>
        <taxon>Pseudomonadati</taxon>
        <taxon>Planctomycetota</taxon>
        <taxon>Planctomycetia</taxon>
        <taxon>Gemmatales</taxon>
        <taxon>Gemmataceae</taxon>
        <taxon>Fimbriiglobus</taxon>
    </lineage>
</organism>
<feature type="transmembrane region" description="Helical" evidence="1">
    <location>
        <begin position="32"/>
        <end position="51"/>
    </location>
</feature>
<accession>A0A225DX74</accession>
<dbReference type="RefSeq" id="WP_088255883.1">
    <property type="nucleotide sequence ID" value="NZ_NIDE01000007.1"/>
</dbReference>
<keyword evidence="3" id="KW-1185">Reference proteome</keyword>
<keyword evidence="1" id="KW-1133">Transmembrane helix</keyword>
<name>A0A225DX74_9BACT</name>
<evidence type="ECO:0000256" key="1">
    <source>
        <dbReference type="SAM" id="Phobius"/>
    </source>
</evidence>
<evidence type="ECO:0000313" key="3">
    <source>
        <dbReference type="Proteomes" id="UP000214646"/>
    </source>
</evidence>
<dbReference type="EMBL" id="NIDE01000007">
    <property type="protein sequence ID" value="OWK40925.1"/>
    <property type="molecule type" value="Genomic_DNA"/>
</dbReference>